<keyword evidence="3" id="KW-1185">Reference proteome</keyword>
<sequence>MHSLPTFKLEEYFAEWEFKSRYLLSSSDVETLSLEQLLATANDEDRQLFHSLKLGYTETRGHPLLLQQIALLYEKMQPDHILTAAGAEEAIYAFFRAVISPGDEVIVFTPAYQSLRDVPASLGAAVVEIALHESRGWRPSMDEVIGKINSKTKCIVLNFPNNPTGSLLTLDELEMIVAKARQWGVYIFSDEVYRLLERDTQKRLPAVCDLYERGVSLSVMSKAFGLGGLRIGWLASQDKALLARVNGVKHYLSICNSALSEIIAMIALKAKESILARASGIIQENYPLLQNFFKRHMDRFSWVEPSGGCIAFPRLLQGQSDRFCKSVLENTGVLLLPGEAYKMPGGYFRIGFGRANFKEALAHLEEFLINHREQSWKI</sequence>
<protein>
    <submittedName>
        <fullName evidence="2">Aminotransferase</fullName>
    </submittedName>
</protein>
<dbReference type="InterPro" id="IPR015424">
    <property type="entry name" value="PyrdxlP-dep_Trfase"/>
</dbReference>
<dbReference type="AlphaFoldDB" id="A0A0H5DT51"/>
<gene>
    <name evidence="2" type="ORF">ELAC_2218</name>
</gene>
<dbReference type="Pfam" id="PF00155">
    <property type="entry name" value="Aminotran_1_2"/>
    <property type="match status" value="1"/>
</dbReference>
<dbReference type="InterPro" id="IPR015422">
    <property type="entry name" value="PyrdxlP-dep_Trfase_small"/>
</dbReference>
<reference evidence="3" key="1">
    <citation type="submission" date="2015-06" db="EMBL/GenBank/DDBJ databases">
        <authorList>
            <person name="Bertelli C."/>
        </authorList>
    </citation>
    <scope>NUCLEOTIDE SEQUENCE [LARGE SCALE GENOMIC DNA]</scope>
    <source>
        <strain evidence="3">CRIB-30</strain>
    </source>
</reference>
<dbReference type="PANTHER" id="PTHR43510:SF1">
    <property type="entry name" value="AMINOTRANSFERASE FUNCTION, HYPOTHETICAL (EUROFUNG)"/>
    <property type="match status" value="1"/>
</dbReference>
<dbReference type="GO" id="GO:0008483">
    <property type="term" value="F:transaminase activity"/>
    <property type="evidence" value="ECO:0007669"/>
    <property type="project" value="UniProtKB-KW"/>
</dbReference>
<dbReference type="CDD" id="cd00609">
    <property type="entry name" value="AAT_like"/>
    <property type="match status" value="1"/>
</dbReference>
<dbReference type="OrthoDB" id="9802328at2"/>
<evidence type="ECO:0000259" key="1">
    <source>
        <dbReference type="Pfam" id="PF00155"/>
    </source>
</evidence>
<dbReference type="Gene3D" id="3.90.1150.10">
    <property type="entry name" value="Aspartate Aminotransferase, domain 1"/>
    <property type="match status" value="1"/>
</dbReference>
<dbReference type="InterPro" id="IPR015421">
    <property type="entry name" value="PyrdxlP-dep_Trfase_major"/>
</dbReference>
<name>A0A0H5DT51_9BACT</name>
<evidence type="ECO:0000313" key="2">
    <source>
        <dbReference type="EMBL" id="CRX39538.1"/>
    </source>
</evidence>
<dbReference type="Gene3D" id="3.40.640.10">
    <property type="entry name" value="Type I PLP-dependent aspartate aminotransferase-like (Major domain)"/>
    <property type="match status" value="1"/>
</dbReference>
<dbReference type="SUPFAM" id="SSF53383">
    <property type="entry name" value="PLP-dependent transferases"/>
    <property type="match status" value="1"/>
</dbReference>
<dbReference type="GO" id="GO:0030170">
    <property type="term" value="F:pyridoxal phosphate binding"/>
    <property type="evidence" value="ECO:0007669"/>
    <property type="project" value="InterPro"/>
</dbReference>
<dbReference type="InterPro" id="IPR004839">
    <property type="entry name" value="Aminotransferase_I/II_large"/>
</dbReference>
<dbReference type="PANTHER" id="PTHR43510">
    <property type="entry name" value="AMINOTRANSFERASE FUNCTION, HYPOTHETICAL (EUROFUNG)"/>
    <property type="match status" value="1"/>
</dbReference>
<feature type="domain" description="Aminotransferase class I/classII large" evidence="1">
    <location>
        <begin position="24"/>
        <end position="359"/>
    </location>
</feature>
<dbReference type="Proteomes" id="UP000220251">
    <property type="component" value="Unassembled WGS sequence"/>
</dbReference>
<keyword evidence="2" id="KW-0808">Transferase</keyword>
<dbReference type="RefSeq" id="WP_158227879.1">
    <property type="nucleotide sequence ID" value="NZ_CWGJ01000028.1"/>
</dbReference>
<evidence type="ECO:0000313" key="3">
    <source>
        <dbReference type="Proteomes" id="UP000220251"/>
    </source>
</evidence>
<accession>A0A0H5DT51</accession>
<dbReference type="EMBL" id="CWGJ01000028">
    <property type="protein sequence ID" value="CRX39538.1"/>
    <property type="molecule type" value="Genomic_DNA"/>
</dbReference>
<proteinExistence type="predicted"/>
<keyword evidence="2" id="KW-0032">Aminotransferase</keyword>
<organism evidence="2 3">
    <name type="scientific">Estrella lausannensis</name>
    <dbReference type="NCBI Taxonomy" id="483423"/>
    <lineage>
        <taxon>Bacteria</taxon>
        <taxon>Pseudomonadati</taxon>
        <taxon>Chlamydiota</taxon>
        <taxon>Chlamydiia</taxon>
        <taxon>Parachlamydiales</taxon>
        <taxon>Candidatus Criblamydiaceae</taxon>
        <taxon>Estrella</taxon>
    </lineage>
</organism>